<keyword evidence="5" id="KW-1185">Reference proteome</keyword>
<dbReference type="InterPro" id="IPR035919">
    <property type="entry name" value="EAL_sf"/>
</dbReference>
<dbReference type="SUPFAM" id="SSF55785">
    <property type="entry name" value="PYP-like sensor domain (PAS domain)"/>
    <property type="match status" value="1"/>
</dbReference>
<dbReference type="Gene3D" id="3.30.70.270">
    <property type="match status" value="1"/>
</dbReference>
<name>A0ABU0X469_9PSEU</name>
<dbReference type="Pfam" id="PF00990">
    <property type="entry name" value="GGDEF"/>
    <property type="match status" value="1"/>
</dbReference>
<dbReference type="PROSITE" id="PS50887">
    <property type="entry name" value="GGDEF"/>
    <property type="match status" value="1"/>
</dbReference>
<proteinExistence type="predicted"/>
<dbReference type="InterPro" id="IPR000014">
    <property type="entry name" value="PAS"/>
</dbReference>
<dbReference type="InterPro" id="IPR013767">
    <property type="entry name" value="PAS_fold"/>
</dbReference>
<dbReference type="SMART" id="SM00052">
    <property type="entry name" value="EAL"/>
    <property type="match status" value="1"/>
</dbReference>
<dbReference type="PROSITE" id="PS50112">
    <property type="entry name" value="PAS"/>
    <property type="match status" value="1"/>
</dbReference>
<dbReference type="InterPro" id="IPR001633">
    <property type="entry name" value="EAL_dom"/>
</dbReference>
<dbReference type="PANTHER" id="PTHR44757:SF2">
    <property type="entry name" value="BIOFILM ARCHITECTURE MAINTENANCE PROTEIN MBAA"/>
    <property type="match status" value="1"/>
</dbReference>
<dbReference type="InterPro" id="IPR043128">
    <property type="entry name" value="Rev_trsase/Diguanyl_cyclase"/>
</dbReference>
<accession>A0ABU0X469</accession>
<dbReference type="InterPro" id="IPR052155">
    <property type="entry name" value="Biofilm_reg_signaling"/>
</dbReference>
<reference evidence="4 5" key="1">
    <citation type="submission" date="2017-06" db="EMBL/GenBank/DDBJ databases">
        <title>Cultured bacterium strain Saccharothrix yanglingensis Hhs.015.</title>
        <authorList>
            <person name="Xia Y."/>
        </authorList>
    </citation>
    <scope>NUCLEOTIDE SEQUENCE [LARGE SCALE GENOMIC DNA]</scope>
    <source>
        <strain evidence="4 5">Hhs.015</strain>
    </source>
</reference>
<dbReference type="Proteomes" id="UP001225605">
    <property type="component" value="Unassembled WGS sequence"/>
</dbReference>
<dbReference type="InterPro" id="IPR035965">
    <property type="entry name" value="PAS-like_dom_sf"/>
</dbReference>
<dbReference type="CDD" id="cd01948">
    <property type="entry name" value="EAL"/>
    <property type="match status" value="1"/>
</dbReference>
<organism evidence="4 5">
    <name type="scientific">Saccharothrix yanglingensis</name>
    <dbReference type="NCBI Taxonomy" id="659496"/>
    <lineage>
        <taxon>Bacteria</taxon>
        <taxon>Bacillati</taxon>
        <taxon>Actinomycetota</taxon>
        <taxon>Actinomycetes</taxon>
        <taxon>Pseudonocardiales</taxon>
        <taxon>Pseudonocardiaceae</taxon>
        <taxon>Saccharothrix</taxon>
    </lineage>
</organism>
<dbReference type="SUPFAM" id="SSF55073">
    <property type="entry name" value="Nucleotide cyclase"/>
    <property type="match status" value="1"/>
</dbReference>
<comment type="caution">
    <text evidence="4">The sequence shown here is derived from an EMBL/GenBank/DDBJ whole genome shotgun (WGS) entry which is preliminary data.</text>
</comment>
<feature type="domain" description="PAS" evidence="1">
    <location>
        <begin position="155"/>
        <end position="225"/>
    </location>
</feature>
<dbReference type="Gene3D" id="3.30.450.20">
    <property type="entry name" value="PAS domain"/>
    <property type="match status" value="1"/>
</dbReference>
<dbReference type="Pfam" id="PF00989">
    <property type="entry name" value="PAS"/>
    <property type="match status" value="1"/>
</dbReference>
<dbReference type="PROSITE" id="PS50883">
    <property type="entry name" value="EAL"/>
    <property type="match status" value="1"/>
</dbReference>
<dbReference type="CDD" id="cd00130">
    <property type="entry name" value="PAS"/>
    <property type="match status" value="1"/>
</dbReference>
<dbReference type="SMART" id="SM00091">
    <property type="entry name" value="PAS"/>
    <property type="match status" value="1"/>
</dbReference>
<dbReference type="NCBIfam" id="TIGR00254">
    <property type="entry name" value="GGDEF"/>
    <property type="match status" value="1"/>
</dbReference>
<dbReference type="PANTHER" id="PTHR44757">
    <property type="entry name" value="DIGUANYLATE CYCLASE DGCP"/>
    <property type="match status" value="1"/>
</dbReference>
<evidence type="ECO:0000313" key="5">
    <source>
        <dbReference type="Proteomes" id="UP001225605"/>
    </source>
</evidence>
<evidence type="ECO:0000313" key="4">
    <source>
        <dbReference type="EMBL" id="MDQ2586933.1"/>
    </source>
</evidence>
<sequence length="707" mass="75843">MSHPTRGPRTTPPERSRELLARTWSYLLSGAAVVPMSRDDLDRELGERLDELCAALHAEPFADRPVERIGERLVSLGYVGEAGLRVTVDVLGKGLLALPEFQPVEAYAQRVLLGVGALSCGFLAANRRSVFEQQESMQLSMLKAVRDARWNLRESEARFDEVVTSSASGVLVADLDGRLVRVNAAIAEMLGRPTDELVGSDLLDLVHPDSRKHLAEALRGLAAGERERVRQSQRLLRENGDVARISLTVSLVRGGAGPDQPGHFVAVVEDGTELMLLQAELHRQALHDVSTGLPNRQFFTTHLESALRRADPVRGVTLYHLDLDAFGMVCNSLGRATGERLLVHVAQRLTSVLAHEKAMIARLDGDEFAVLVENTATTPDIGTTVAAINRELSEPVYLDGHGLAATVSVGVVRRPPPDSSPTEVLRSAEQALRRAKAGRRGQWELFDPEQGLADRATDLLAVRMPGALEQGELTARYAPVASLADGTTTGVSARLLWERPDGAPVDHDACTGLAERTGLVLGLGEWHLATACGQVAWWRQSGFTGALHVGLTRHQWCDGDLVRRVRRVLGDTGLPADRLVVGMPVGVLAEPDAVDGLTVLAELGVGTSLDDFGLGPDDLAAVADLPVRLVRVSRRLVARQLAGDADHLAGLVPLVRAAGAEVLVDGLTTPEQAAWWHRAGAVAGSGPLHGEALEPHVVAARFGPRTG</sequence>
<dbReference type="SUPFAM" id="SSF141868">
    <property type="entry name" value="EAL domain-like"/>
    <property type="match status" value="1"/>
</dbReference>
<evidence type="ECO:0000259" key="3">
    <source>
        <dbReference type="PROSITE" id="PS50887"/>
    </source>
</evidence>
<dbReference type="EMBL" id="NSDM01000011">
    <property type="protein sequence ID" value="MDQ2586933.1"/>
    <property type="molecule type" value="Genomic_DNA"/>
</dbReference>
<dbReference type="NCBIfam" id="TIGR00229">
    <property type="entry name" value="sensory_box"/>
    <property type="match status" value="1"/>
</dbReference>
<dbReference type="InterPro" id="IPR000160">
    <property type="entry name" value="GGDEF_dom"/>
</dbReference>
<dbReference type="Pfam" id="PF00563">
    <property type="entry name" value="EAL"/>
    <property type="match status" value="1"/>
</dbReference>
<gene>
    <name evidence="4" type="ORF">CKY47_23685</name>
</gene>
<dbReference type="CDD" id="cd01949">
    <property type="entry name" value="GGDEF"/>
    <property type="match status" value="1"/>
</dbReference>
<evidence type="ECO:0000259" key="2">
    <source>
        <dbReference type="PROSITE" id="PS50883"/>
    </source>
</evidence>
<evidence type="ECO:0000259" key="1">
    <source>
        <dbReference type="PROSITE" id="PS50112"/>
    </source>
</evidence>
<dbReference type="RefSeq" id="WP_306748308.1">
    <property type="nucleotide sequence ID" value="NZ_NSDM01000011.1"/>
</dbReference>
<dbReference type="InterPro" id="IPR029787">
    <property type="entry name" value="Nucleotide_cyclase"/>
</dbReference>
<feature type="domain" description="EAL" evidence="2">
    <location>
        <begin position="457"/>
        <end position="706"/>
    </location>
</feature>
<protein>
    <submittedName>
        <fullName evidence="4">GGDEF domain-containing protein</fullName>
    </submittedName>
</protein>
<dbReference type="SMART" id="SM00267">
    <property type="entry name" value="GGDEF"/>
    <property type="match status" value="1"/>
</dbReference>
<dbReference type="Gene3D" id="3.20.20.450">
    <property type="entry name" value="EAL domain"/>
    <property type="match status" value="1"/>
</dbReference>
<feature type="domain" description="GGDEF" evidence="3">
    <location>
        <begin position="314"/>
        <end position="448"/>
    </location>
</feature>